<accession>A0A915IM30</accession>
<name>A0A915IM30_ROMCU</name>
<evidence type="ECO:0000313" key="2">
    <source>
        <dbReference type="Proteomes" id="UP000887565"/>
    </source>
</evidence>
<proteinExistence type="predicted"/>
<protein>
    <submittedName>
        <fullName evidence="3">Uncharacterized protein</fullName>
    </submittedName>
</protein>
<dbReference type="WBParaSite" id="nRc.2.0.1.t15237-RA">
    <property type="protein sequence ID" value="nRc.2.0.1.t15237-RA"/>
    <property type="gene ID" value="nRc.2.0.1.g15237"/>
</dbReference>
<evidence type="ECO:0000313" key="3">
    <source>
        <dbReference type="WBParaSite" id="nRc.2.0.1.t15237-RA"/>
    </source>
</evidence>
<sequence>MIKNLQSNLDESNSAFQKEVGRLADKISVLEMEKFSEEIRRRRENFKKPIELSISYNDAENYIVKAAQAETDNSVLETKLLEFLEQMKSSNEKIETLSRENEILHLELEE</sequence>
<dbReference type="Proteomes" id="UP000887565">
    <property type="component" value="Unplaced"/>
</dbReference>
<organism evidence="2 3">
    <name type="scientific">Romanomermis culicivorax</name>
    <name type="common">Nematode worm</name>
    <dbReference type="NCBI Taxonomy" id="13658"/>
    <lineage>
        <taxon>Eukaryota</taxon>
        <taxon>Metazoa</taxon>
        <taxon>Ecdysozoa</taxon>
        <taxon>Nematoda</taxon>
        <taxon>Enoplea</taxon>
        <taxon>Dorylaimia</taxon>
        <taxon>Mermithida</taxon>
        <taxon>Mermithoidea</taxon>
        <taxon>Mermithidae</taxon>
        <taxon>Romanomermis</taxon>
    </lineage>
</organism>
<keyword evidence="1" id="KW-0175">Coiled coil</keyword>
<reference evidence="3" key="1">
    <citation type="submission" date="2022-11" db="UniProtKB">
        <authorList>
            <consortium name="WormBaseParasite"/>
        </authorList>
    </citation>
    <scope>IDENTIFICATION</scope>
</reference>
<feature type="coiled-coil region" evidence="1">
    <location>
        <begin position="80"/>
        <end position="107"/>
    </location>
</feature>
<dbReference type="AlphaFoldDB" id="A0A915IM30"/>
<keyword evidence="2" id="KW-1185">Reference proteome</keyword>
<evidence type="ECO:0000256" key="1">
    <source>
        <dbReference type="SAM" id="Coils"/>
    </source>
</evidence>